<accession>A0A139WXA8</accession>
<dbReference type="RefSeq" id="WP_017744881.1">
    <property type="nucleotide sequence ID" value="NZ_KQ976354.1"/>
</dbReference>
<dbReference type="Pfam" id="PF05685">
    <property type="entry name" value="Uma2"/>
    <property type="match status" value="1"/>
</dbReference>
<dbReference type="InterPro" id="IPR011335">
    <property type="entry name" value="Restrct_endonuc-II-like"/>
</dbReference>
<keyword evidence="3" id="KW-1185">Reference proteome</keyword>
<organism evidence="2 3">
    <name type="scientific">Scytonema hofmannii PCC 7110</name>
    <dbReference type="NCBI Taxonomy" id="128403"/>
    <lineage>
        <taxon>Bacteria</taxon>
        <taxon>Bacillati</taxon>
        <taxon>Cyanobacteriota</taxon>
        <taxon>Cyanophyceae</taxon>
        <taxon>Nostocales</taxon>
        <taxon>Scytonemataceae</taxon>
        <taxon>Scytonema</taxon>
    </lineage>
</organism>
<dbReference type="AlphaFoldDB" id="A0A139WXA8"/>
<evidence type="ECO:0000313" key="3">
    <source>
        <dbReference type="Proteomes" id="UP000076925"/>
    </source>
</evidence>
<feature type="domain" description="Putative restriction endonuclease" evidence="1">
    <location>
        <begin position="13"/>
        <end position="196"/>
    </location>
</feature>
<evidence type="ECO:0000259" key="1">
    <source>
        <dbReference type="Pfam" id="PF05685"/>
    </source>
</evidence>
<dbReference type="PANTHER" id="PTHR34107">
    <property type="entry name" value="SLL0198 PROTEIN-RELATED"/>
    <property type="match status" value="1"/>
</dbReference>
<dbReference type="InterPro" id="IPR012296">
    <property type="entry name" value="Nuclease_put_TT1808"/>
</dbReference>
<reference evidence="2 3" key="1">
    <citation type="journal article" date="2013" name="Genome Biol. Evol.">
        <title>Genomes of Stigonematalean cyanobacteria (subsection V) and the evolution of oxygenic photosynthesis from prokaryotes to plastids.</title>
        <authorList>
            <person name="Dagan T."/>
            <person name="Roettger M."/>
            <person name="Stucken K."/>
            <person name="Landan G."/>
            <person name="Koch R."/>
            <person name="Major P."/>
            <person name="Gould S.B."/>
            <person name="Goremykin V.V."/>
            <person name="Rippka R."/>
            <person name="Tandeau de Marsac N."/>
            <person name="Gugger M."/>
            <person name="Lockhart P.J."/>
            <person name="Allen J.F."/>
            <person name="Brune I."/>
            <person name="Maus I."/>
            <person name="Puhler A."/>
            <person name="Martin W.F."/>
        </authorList>
    </citation>
    <scope>NUCLEOTIDE SEQUENCE [LARGE SCALE GENOMIC DNA]</scope>
    <source>
        <strain evidence="2 3">PCC 7110</strain>
    </source>
</reference>
<gene>
    <name evidence="2" type="ORF">WA1_46395</name>
</gene>
<protein>
    <recommendedName>
        <fullName evidence="1">Putative restriction endonuclease domain-containing protein</fullName>
    </recommendedName>
</protein>
<dbReference type="EMBL" id="ANNX02000047">
    <property type="protein sequence ID" value="KYC37071.1"/>
    <property type="molecule type" value="Genomic_DNA"/>
</dbReference>
<dbReference type="PANTHER" id="PTHR34107:SF2">
    <property type="entry name" value="SLL0888 PROTEIN"/>
    <property type="match status" value="1"/>
</dbReference>
<name>A0A139WXA8_9CYAN</name>
<dbReference type="OrthoDB" id="428427at2"/>
<comment type="caution">
    <text evidence="2">The sequence shown here is derived from an EMBL/GenBank/DDBJ whole genome shotgun (WGS) entry which is preliminary data.</text>
</comment>
<dbReference type="Gene3D" id="3.90.1570.10">
    <property type="entry name" value="tt1808, chain A"/>
    <property type="match status" value="1"/>
</dbReference>
<sequence length="210" mass="24247">MTQALRKPITIRDFLEWYPENSSKRYELHNGAIVEMAQPIGKHEVIIGFLIRLLTLEYDRLNFPYFIPKTALIQSPSSESCYSPDVLLLNLPALALEQLWEQYSTVELADSIPLVIEVVSTNWRDDYHKKLGEYEDIGIKEYWIVDYLGLGGQKFIGNPKQPTISVYQLVGEEYQVRLFRDNDRIVSLAFPELNVTAEQIFQAGGQLTFR</sequence>
<dbReference type="SUPFAM" id="SSF52980">
    <property type="entry name" value="Restriction endonuclease-like"/>
    <property type="match status" value="1"/>
</dbReference>
<dbReference type="CDD" id="cd06260">
    <property type="entry name" value="DUF820-like"/>
    <property type="match status" value="1"/>
</dbReference>
<dbReference type="Proteomes" id="UP000076925">
    <property type="component" value="Unassembled WGS sequence"/>
</dbReference>
<dbReference type="InterPro" id="IPR008538">
    <property type="entry name" value="Uma2"/>
</dbReference>
<dbReference type="STRING" id="128403.WA1_46395"/>
<evidence type="ECO:0000313" key="2">
    <source>
        <dbReference type="EMBL" id="KYC37071.1"/>
    </source>
</evidence>
<proteinExistence type="predicted"/>